<protein>
    <submittedName>
        <fullName evidence="5">Methionine ABC transporter ATP-binding protein</fullName>
    </submittedName>
</protein>
<reference evidence="5 6" key="1">
    <citation type="journal article" name="Front. Microbiol.">
        <title>Sugar Metabolism of the First Thermophilic Planctomycete Thermogutta terrifontis: Comparative Genomic and Transcriptomic Approaches.</title>
        <authorList>
            <person name="Elcheninov A.G."/>
            <person name="Menzel P."/>
            <person name="Gudbergsdottir S.R."/>
            <person name="Slesarev A.I."/>
            <person name="Kadnikov V.V."/>
            <person name="Krogh A."/>
            <person name="Bonch-Osmolovskaya E.A."/>
            <person name="Peng X."/>
            <person name="Kublanov I.V."/>
        </authorList>
    </citation>
    <scope>NUCLEOTIDE SEQUENCE [LARGE SCALE GENOMIC DNA]</scope>
    <source>
        <strain evidence="5 6">R1</strain>
    </source>
</reference>
<keyword evidence="2" id="KW-0547">Nucleotide-binding</keyword>
<evidence type="ECO:0000256" key="3">
    <source>
        <dbReference type="ARBA" id="ARBA00022840"/>
    </source>
</evidence>
<feature type="domain" description="ABC transporter" evidence="4">
    <location>
        <begin position="24"/>
        <end position="261"/>
    </location>
</feature>
<name>A0A286RBA9_9BACT</name>
<dbReference type="CDD" id="cd03261">
    <property type="entry name" value="ABC_Org_Solvent_Resistant"/>
    <property type="match status" value="1"/>
</dbReference>
<sequence length="296" mass="32927">MTYATEPHVSPTATAAPTDGHVLVEVDHLTVTFGRQTVLRDISLQIRRGETVAILGESGCGKTVFLKTLVALQRPTRGKVFFDGQDLFRLNAAELAQLRTRMGFVFQNAALFDSMTIGENIAFPLRQHRQLSEDEIQAIVRARVAEVGLPMSVLRKKPGEISGGMRKRVGLARALALEPELMLYDEPTTGLDPIMSDVINELILRTRRQHPVTSVIVTHDMRTATKVCDRIVMLYPLARLKPGESQILYDGPAAEIEKADDRRVIQFVRGEAGERLMEMAREENNHPHSAEESAHG</sequence>
<dbReference type="PROSITE" id="PS50893">
    <property type="entry name" value="ABC_TRANSPORTER_2"/>
    <property type="match status" value="1"/>
</dbReference>
<proteinExistence type="predicted"/>
<dbReference type="SUPFAM" id="SSF52540">
    <property type="entry name" value="P-loop containing nucleoside triphosphate hydrolases"/>
    <property type="match status" value="1"/>
</dbReference>
<dbReference type="InterPro" id="IPR003593">
    <property type="entry name" value="AAA+_ATPase"/>
</dbReference>
<evidence type="ECO:0000313" key="5">
    <source>
        <dbReference type="EMBL" id="ASV73253.1"/>
    </source>
</evidence>
<evidence type="ECO:0000256" key="2">
    <source>
        <dbReference type="ARBA" id="ARBA00022741"/>
    </source>
</evidence>
<evidence type="ECO:0000259" key="4">
    <source>
        <dbReference type="PROSITE" id="PS50893"/>
    </source>
</evidence>
<dbReference type="SMART" id="SM00382">
    <property type="entry name" value="AAA"/>
    <property type="match status" value="1"/>
</dbReference>
<dbReference type="InterPro" id="IPR017871">
    <property type="entry name" value="ABC_transporter-like_CS"/>
</dbReference>
<evidence type="ECO:0000256" key="1">
    <source>
        <dbReference type="ARBA" id="ARBA00022448"/>
    </source>
</evidence>
<gene>
    <name evidence="5" type="ORF">THTE_0651</name>
</gene>
<evidence type="ECO:0000313" key="6">
    <source>
        <dbReference type="Proteomes" id="UP000215086"/>
    </source>
</evidence>
<dbReference type="RefSeq" id="WP_095413921.1">
    <property type="nucleotide sequence ID" value="NZ_CP018477.1"/>
</dbReference>
<dbReference type="InterPro" id="IPR027417">
    <property type="entry name" value="P-loop_NTPase"/>
</dbReference>
<keyword evidence="1" id="KW-0813">Transport</keyword>
<dbReference type="PANTHER" id="PTHR43023:SF6">
    <property type="entry name" value="INTERMEMBRANE PHOSPHOLIPID TRANSPORT SYSTEM ATP-BINDING PROTEIN MLAF"/>
    <property type="match status" value="1"/>
</dbReference>
<dbReference type="PANTHER" id="PTHR43023">
    <property type="entry name" value="PROTEIN TRIGALACTOSYLDIACYLGLYCEROL 3, CHLOROPLASTIC"/>
    <property type="match status" value="1"/>
</dbReference>
<accession>A0A286RBA9</accession>
<dbReference type="EMBL" id="CP018477">
    <property type="protein sequence ID" value="ASV73253.1"/>
    <property type="molecule type" value="Genomic_DNA"/>
</dbReference>
<dbReference type="Gene3D" id="3.40.50.300">
    <property type="entry name" value="P-loop containing nucleotide triphosphate hydrolases"/>
    <property type="match status" value="1"/>
</dbReference>
<keyword evidence="6" id="KW-1185">Reference proteome</keyword>
<dbReference type="AlphaFoldDB" id="A0A286RBA9"/>
<dbReference type="GO" id="GO:0016887">
    <property type="term" value="F:ATP hydrolysis activity"/>
    <property type="evidence" value="ECO:0007669"/>
    <property type="project" value="InterPro"/>
</dbReference>
<dbReference type="OrthoDB" id="9772862at2"/>
<dbReference type="Pfam" id="PF00005">
    <property type="entry name" value="ABC_tran"/>
    <property type="match status" value="1"/>
</dbReference>
<organism evidence="5 6">
    <name type="scientific">Thermogutta terrifontis</name>
    <dbReference type="NCBI Taxonomy" id="1331910"/>
    <lineage>
        <taxon>Bacteria</taxon>
        <taxon>Pseudomonadati</taxon>
        <taxon>Planctomycetota</taxon>
        <taxon>Planctomycetia</taxon>
        <taxon>Pirellulales</taxon>
        <taxon>Thermoguttaceae</taxon>
        <taxon>Thermogutta</taxon>
    </lineage>
</organism>
<dbReference type="PROSITE" id="PS00211">
    <property type="entry name" value="ABC_TRANSPORTER_1"/>
    <property type="match status" value="1"/>
</dbReference>
<dbReference type="InterPro" id="IPR003439">
    <property type="entry name" value="ABC_transporter-like_ATP-bd"/>
</dbReference>
<keyword evidence="3 5" id="KW-0067">ATP-binding</keyword>
<dbReference type="Proteomes" id="UP000215086">
    <property type="component" value="Chromosome"/>
</dbReference>
<dbReference type="GO" id="GO:0005524">
    <property type="term" value="F:ATP binding"/>
    <property type="evidence" value="ECO:0007669"/>
    <property type="project" value="UniProtKB-KW"/>
</dbReference>
<dbReference type="KEGG" id="ttf:THTE_0651"/>